<dbReference type="PANTHER" id="PTHR43491">
    <property type="entry name" value="UDP-N-ACETYL-D-MANNOSAMINE DEHYDROGENASE"/>
    <property type="match status" value="1"/>
</dbReference>
<keyword evidence="2" id="KW-0520">NAD</keyword>
<evidence type="ECO:0000256" key="2">
    <source>
        <dbReference type="ARBA" id="ARBA00023027"/>
    </source>
</evidence>
<dbReference type="InterPro" id="IPR014026">
    <property type="entry name" value="UDP-Glc/GDP-Man_DH_dimer"/>
</dbReference>
<protein>
    <submittedName>
        <fullName evidence="6">Nucleotide sugar dehydrogenase</fullName>
    </submittedName>
</protein>
<name>A0A561U9Q8_9PSEU</name>
<dbReference type="SUPFAM" id="SSF52413">
    <property type="entry name" value="UDP-glucose/GDP-mannose dehydrogenase C-terminal domain"/>
    <property type="match status" value="1"/>
</dbReference>
<dbReference type="GO" id="GO:0000271">
    <property type="term" value="P:polysaccharide biosynthetic process"/>
    <property type="evidence" value="ECO:0007669"/>
    <property type="project" value="InterPro"/>
</dbReference>
<evidence type="ECO:0000313" key="6">
    <source>
        <dbReference type="EMBL" id="TWF96093.1"/>
    </source>
</evidence>
<sequence length="443" mass="46696">MSTVNIHGAGPNSPTPARLLAPSPPKPTNAVVVGLGYVGLPTALSLADSGVAVTGVDIDEARLLAIKADQVDLSEADHERLDRCLAGGELVVTTNAAAVAEADLVLISVPTPVDSHLVPDMRALTAACASVVANARAGQTIVLTSTTYVGCTRDLIAEPLRHRNGWTAGEDVYVAFSPERIDPGVTRHDRRATPRIVGGVTAECGRRAQEALQGTTAAVHTVSSPESAELTKLLENSFRAVNIAMINEFADSCHAFDVDPIEVIEAAATKPYGFMPFHPGPGVGGHCIPCDTHYLLWQLRAQRLPAPLMNAAMGAIAARPQRVVDRARYLLADRGKAFAGARVLVLGVAYKPGVADVRESPALEIMAGLTSLGARVAYADPLVPAVRVGESTLLSGTDVASEDWDLVIVHTPHPGEDLTWLSGQDVVLDTTYRLSPELRCAHL</sequence>
<dbReference type="SUPFAM" id="SSF51735">
    <property type="entry name" value="NAD(P)-binding Rossmann-fold domains"/>
    <property type="match status" value="1"/>
</dbReference>
<dbReference type="SMART" id="SM00984">
    <property type="entry name" value="UDPG_MGDP_dh_C"/>
    <property type="match status" value="1"/>
</dbReference>
<feature type="domain" description="UDP-glucose/GDP-mannose dehydrogenase C-terminal" evidence="5">
    <location>
        <begin position="344"/>
        <end position="436"/>
    </location>
</feature>
<dbReference type="Pfam" id="PF03720">
    <property type="entry name" value="UDPG_MGDP_dh_C"/>
    <property type="match status" value="1"/>
</dbReference>
<dbReference type="InterPro" id="IPR014027">
    <property type="entry name" value="UDP-Glc/GDP-Man_DH_C"/>
</dbReference>
<keyword evidence="1" id="KW-0560">Oxidoreductase</keyword>
<evidence type="ECO:0000256" key="4">
    <source>
        <dbReference type="SAM" id="MobiDB-lite"/>
    </source>
</evidence>
<dbReference type="Gene3D" id="3.40.50.720">
    <property type="entry name" value="NAD(P)-binding Rossmann-like Domain"/>
    <property type="match status" value="2"/>
</dbReference>
<comment type="similarity">
    <text evidence="3">Belongs to the UDP-glucose/GDP-mannose dehydrogenase family.</text>
</comment>
<dbReference type="InterPro" id="IPR028359">
    <property type="entry name" value="UDP_ManNAc/GlcNAc_DH"/>
</dbReference>
<dbReference type="InterPro" id="IPR036291">
    <property type="entry name" value="NAD(P)-bd_dom_sf"/>
</dbReference>
<keyword evidence="7" id="KW-1185">Reference proteome</keyword>
<dbReference type="AlphaFoldDB" id="A0A561U9Q8"/>
<dbReference type="EMBL" id="VIWX01000002">
    <property type="protein sequence ID" value="TWF96093.1"/>
    <property type="molecule type" value="Genomic_DNA"/>
</dbReference>
<dbReference type="GO" id="GO:0016628">
    <property type="term" value="F:oxidoreductase activity, acting on the CH-CH group of donors, NAD or NADP as acceptor"/>
    <property type="evidence" value="ECO:0007669"/>
    <property type="project" value="InterPro"/>
</dbReference>
<proteinExistence type="inferred from homology"/>
<dbReference type="PANTHER" id="PTHR43491:SF1">
    <property type="entry name" value="UDP-N-ACETYL-D-MANNOSAMINE DEHYDROGENASE"/>
    <property type="match status" value="1"/>
</dbReference>
<dbReference type="NCBIfam" id="TIGR03026">
    <property type="entry name" value="NDP-sugDHase"/>
    <property type="match status" value="1"/>
</dbReference>
<evidence type="ECO:0000256" key="1">
    <source>
        <dbReference type="ARBA" id="ARBA00023002"/>
    </source>
</evidence>
<feature type="region of interest" description="Disordered" evidence="4">
    <location>
        <begin position="1"/>
        <end position="23"/>
    </location>
</feature>
<dbReference type="Pfam" id="PF03721">
    <property type="entry name" value="UDPG_MGDP_dh_N"/>
    <property type="match status" value="1"/>
</dbReference>
<accession>A0A561U9Q8</accession>
<dbReference type="PIRSF" id="PIRSF500136">
    <property type="entry name" value="UDP_ManNAc_DH"/>
    <property type="match status" value="1"/>
</dbReference>
<dbReference type="OrthoDB" id="5193947at2"/>
<dbReference type="InterPro" id="IPR017476">
    <property type="entry name" value="UDP-Glc/GDP-Man"/>
</dbReference>
<dbReference type="GO" id="GO:0051287">
    <property type="term" value="F:NAD binding"/>
    <property type="evidence" value="ECO:0007669"/>
    <property type="project" value="InterPro"/>
</dbReference>
<dbReference type="PIRSF" id="PIRSF000124">
    <property type="entry name" value="UDPglc_GDPman_dh"/>
    <property type="match status" value="1"/>
</dbReference>
<dbReference type="GO" id="GO:0016616">
    <property type="term" value="F:oxidoreductase activity, acting on the CH-OH group of donors, NAD or NADP as acceptor"/>
    <property type="evidence" value="ECO:0007669"/>
    <property type="project" value="InterPro"/>
</dbReference>
<dbReference type="SUPFAM" id="SSF48179">
    <property type="entry name" value="6-phosphogluconate dehydrogenase C-terminal domain-like"/>
    <property type="match status" value="1"/>
</dbReference>
<evidence type="ECO:0000259" key="5">
    <source>
        <dbReference type="SMART" id="SM00984"/>
    </source>
</evidence>
<dbReference type="InterPro" id="IPR001732">
    <property type="entry name" value="UDP-Glc/GDP-Man_DH_N"/>
</dbReference>
<evidence type="ECO:0000313" key="7">
    <source>
        <dbReference type="Proteomes" id="UP000316184"/>
    </source>
</evidence>
<dbReference type="Proteomes" id="UP000316184">
    <property type="component" value="Unassembled WGS sequence"/>
</dbReference>
<reference evidence="6 7" key="1">
    <citation type="submission" date="2019-06" db="EMBL/GenBank/DDBJ databases">
        <title>Sequencing the genomes of 1000 actinobacteria strains.</title>
        <authorList>
            <person name="Klenk H.-P."/>
        </authorList>
    </citation>
    <scope>NUCLEOTIDE SEQUENCE [LARGE SCALE GENOMIC DNA]</scope>
    <source>
        <strain evidence="6 7">DSM 46699</strain>
    </source>
</reference>
<dbReference type="InterPro" id="IPR008927">
    <property type="entry name" value="6-PGluconate_DH-like_C_sf"/>
</dbReference>
<evidence type="ECO:0000256" key="3">
    <source>
        <dbReference type="PIRNR" id="PIRNR000124"/>
    </source>
</evidence>
<dbReference type="InterPro" id="IPR036220">
    <property type="entry name" value="UDP-Glc/GDP-Man_DH_C_sf"/>
</dbReference>
<dbReference type="Pfam" id="PF00984">
    <property type="entry name" value="UDPG_MGDP_dh"/>
    <property type="match status" value="1"/>
</dbReference>
<gene>
    <name evidence="6" type="ORF">FHU35_121094</name>
</gene>
<organism evidence="6 7">
    <name type="scientific">Saccharopolyspora dendranthemae</name>
    <dbReference type="NCBI Taxonomy" id="1181886"/>
    <lineage>
        <taxon>Bacteria</taxon>
        <taxon>Bacillati</taxon>
        <taxon>Actinomycetota</taxon>
        <taxon>Actinomycetes</taxon>
        <taxon>Pseudonocardiales</taxon>
        <taxon>Pseudonocardiaceae</taxon>
        <taxon>Saccharopolyspora</taxon>
    </lineage>
</organism>
<comment type="caution">
    <text evidence="6">The sequence shown here is derived from an EMBL/GenBank/DDBJ whole genome shotgun (WGS) entry which is preliminary data.</text>
</comment>